<dbReference type="EC" id="3.1.4.4" evidence="3"/>
<dbReference type="Proteomes" id="UP001339883">
    <property type="component" value="Unassembled WGS sequence"/>
</dbReference>
<name>A0ABU6DT66_9GAMM</name>
<dbReference type="PANTHER" id="PTHR43856">
    <property type="entry name" value="CARDIOLIPIN HYDROLASE"/>
    <property type="match status" value="1"/>
</dbReference>
<evidence type="ECO:0000256" key="1">
    <source>
        <dbReference type="ARBA" id="ARBA00000798"/>
    </source>
</evidence>
<protein>
    <recommendedName>
        <fullName evidence="3">phospholipase D</fullName>
        <ecNumber evidence="3">3.1.4.4</ecNumber>
    </recommendedName>
</protein>
<dbReference type="EMBL" id="VTDN01000005">
    <property type="protein sequence ID" value="MEB5477035.1"/>
    <property type="molecule type" value="Genomic_DNA"/>
</dbReference>
<dbReference type="SUPFAM" id="SSF56024">
    <property type="entry name" value="Phospholipase D/nuclease"/>
    <property type="match status" value="2"/>
</dbReference>
<accession>A0ABU6DT66</accession>
<comment type="similarity">
    <text evidence="2">Belongs to the phospholipase D family.</text>
</comment>
<reference evidence="8 9" key="1">
    <citation type="submission" date="2019-08" db="EMBL/GenBank/DDBJ databases">
        <title>Five species of Acinetobacter isolated from floral nectar and animal pollinators.</title>
        <authorList>
            <person name="Hendry T.A."/>
        </authorList>
    </citation>
    <scope>NUCLEOTIDE SEQUENCE [LARGE SCALE GENOMIC DNA]</scope>
    <source>
        <strain evidence="8 9">MD18.27</strain>
    </source>
</reference>
<dbReference type="Pfam" id="PF13091">
    <property type="entry name" value="PLDc_2"/>
    <property type="match status" value="1"/>
</dbReference>
<evidence type="ECO:0000256" key="4">
    <source>
        <dbReference type="ARBA" id="ARBA00022801"/>
    </source>
</evidence>
<keyword evidence="6" id="KW-0443">Lipid metabolism</keyword>
<dbReference type="PROSITE" id="PS50035">
    <property type="entry name" value="PLD"/>
    <property type="match status" value="1"/>
</dbReference>
<dbReference type="Gene3D" id="3.30.870.10">
    <property type="entry name" value="Endonuclease Chain A"/>
    <property type="match status" value="2"/>
</dbReference>
<feature type="domain" description="PLD phosphodiesterase" evidence="7">
    <location>
        <begin position="217"/>
        <end position="247"/>
    </location>
</feature>
<comment type="caution">
    <text evidence="8">The sequence shown here is derived from an EMBL/GenBank/DDBJ whole genome shotgun (WGS) entry which is preliminary data.</text>
</comment>
<sequence length="487" mass="54919">MRIFQRIHHKLNWSKKQYTCLIAGVLLVGYASSAIYHTVKPIPVGLDYAGPLHYTDAQFLSDQTYLNAQGQQEQHHQIFDKMLKMINEAKTTIVLDMFLLNDEVGESKQKQRALTKELAEALIRKRALQPNISITVLTDPINSMYGGFAPEQYVKLRRVGVDLIETNLTPLRASNPAWSGLWYLCCQNLGNNNQRGWLANPFGDEKVTIRSYLNLLNFKANHRKTLVVDTPRGWQALVTSQNIHAGSSRHDNAALVVTGAAAVDVLNTEQPVAQMSGGTLPAVLMGGEEANPQLPQVQVLTEEAIYRAVLKLIQGTQRGETLQMAMFYLSERQIIEALKAAQERGVHLNILLDPNKDAFGHQKVGMPNRQVAMELHEAGVPVRWCDTHGEQCHSKLVIKRGNAESEMLLGSANLTARNLKNYNLETDLRVIGSNQLKVFKDAESYFNTSWSNLNGQQMSVNYEKYEDSSKMRYWLYRFLEWSGISTF</sequence>
<evidence type="ECO:0000313" key="9">
    <source>
        <dbReference type="Proteomes" id="UP001339883"/>
    </source>
</evidence>
<evidence type="ECO:0000256" key="3">
    <source>
        <dbReference type="ARBA" id="ARBA00012027"/>
    </source>
</evidence>
<gene>
    <name evidence="8" type="ORF">I2F25_08285</name>
</gene>
<comment type="catalytic activity">
    <reaction evidence="1">
        <text>a 1,2-diacyl-sn-glycero-3-phosphocholine + H2O = a 1,2-diacyl-sn-glycero-3-phosphate + choline + H(+)</text>
        <dbReference type="Rhea" id="RHEA:14445"/>
        <dbReference type="ChEBI" id="CHEBI:15354"/>
        <dbReference type="ChEBI" id="CHEBI:15377"/>
        <dbReference type="ChEBI" id="CHEBI:15378"/>
        <dbReference type="ChEBI" id="CHEBI:57643"/>
        <dbReference type="ChEBI" id="CHEBI:58608"/>
        <dbReference type="EC" id="3.1.4.4"/>
    </reaction>
</comment>
<dbReference type="CDD" id="cd09130">
    <property type="entry name" value="PLDc_unchar2_2"/>
    <property type="match status" value="1"/>
</dbReference>
<evidence type="ECO:0000256" key="6">
    <source>
        <dbReference type="ARBA" id="ARBA00023098"/>
    </source>
</evidence>
<dbReference type="InterPro" id="IPR025202">
    <property type="entry name" value="PLD-like_dom"/>
</dbReference>
<evidence type="ECO:0000259" key="7">
    <source>
        <dbReference type="PROSITE" id="PS50035"/>
    </source>
</evidence>
<dbReference type="InterPro" id="IPR051406">
    <property type="entry name" value="PLD_domain"/>
</dbReference>
<organism evidence="8 9">
    <name type="scientific">Acinetobacter pollinis</name>
    <dbReference type="NCBI Taxonomy" id="2605270"/>
    <lineage>
        <taxon>Bacteria</taxon>
        <taxon>Pseudomonadati</taxon>
        <taxon>Pseudomonadota</taxon>
        <taxon>Gammaproteobacteria</taxon>
        <taxon>Moraxellales</taxon>
        <taxon>Moraxellaceae</taxon>
        <taxon>Acinetobacter</taxon>
    </lineage>
</organism>
<dbReference type="PANTHER" id="PTHR43856:SF1">
    <property type="entry name" value="MITOCHONDRIAL CARDIOLIPIN HYDROLASE"/>
    <property type="match status" value="1"/>
</dbReference>
<proteinExistence type="inferred from homology"/>
<evidence type="ECO:0000256" key="5">
    <source>
        <dbReference type="ARBA" id="ARBA00022963"/>
    </source>
</evidence>
<evidence type="ECO:0000256" key="2">
    <source>
        <dbReference type="ARBA" id="ARBA00008664"/>
    </source>
</evidence>
<evidence type="ECO:0000313" key="8">
    <source>
        <dbReference type="EMBL" id="MEB5477035.1"/>
    </source>
</evidence>
<keyword evidence="9" id="KW-1185">Reference proteome</keyword>
<dbReference type="InterPro" id="IPR001736">
    <property type="entry name" value="PLipase_D/transphosphatidylase"/>
</dbReference>
<keyword evidence="5" id="KW-0442">Lipid degradation</keyword>
<dbReference type="RefSeq" id="WP_325775430.1">
    <property type="nucleotide sequence ID" value="NZ_VTDN01000005.1"/>
</dbReference>
<keyword evidence="4" id="KW-0378">Hydrolase</keyword>